<dbReference type="PANTHER" id="PTHR35317">
    <property type="entry name" value="OS04G0629600 PROTEIN"/>
    <property type="match status" value="1"/>
</dbReference>
<dbReference type="Pfam" id="PF14223">
    <property type="entry name" value="Retrotran_gag_2"/>
    <property type="match status" value="1"/>
</dbReference>
<dbReference type="EMBL" id="BDDD01003386">
    <property type="protein sequence ID" value="GAV84868.1"/>
    <property type="molecule type" value="Genomic_DNA"/>
</dbReference>
<dbReference type="Proteomes" id="UP000187406">
    <property type="component" value="Unassembled WGS sequence"/>
</dbReference>
<reference evidence="2" key="1">
    <citation type="submission" date="2016-04" db="EMBL/GenBank/DDBJ databases">
        <title>Cephalotus genome sequencing.</title>
        <authorList>
            <person name="Fukushima K."/>
            <person name="Hasebe M."/>
            <person name="Fang X."/>
        </authorList>
    </citation>
    <scope>NUCLEOTIDE SEQUENCE [LARGE SCALE GENOMIC DNA]</scope>
    <source>
        <strain evidence="2">cv. St1</strain>
    </source>
</reference>
<accession>A0A1Q3CXS2</accession>
<dbReference type="InParanoid" id="A0A1Q3CXS2"/>
<dbReference type="PANTHER" id="PTHR35317:SF31">
    <property type="entry name" value="DUF4219 DOMAIN-CONTAINING PROTEIN"/>
    <property type="match status" value="1"/>
</dbReference>
<protein>
    <submittedName>
        <fullName evidence="1">UBN2 domain-containing protein</fullName>
    </submittedName>
</protein>
<keyword evidence="2" id="KW-1185">Reference proteome</keyword>
<comment type="caution">
    <text evidence="1">The sequence shown here is derived from an EMBL/GenBank/DDBJ whole genome shotgun (WGS) entry which is preliminary data.</text>
</comment>
<name>A0A1Q3CXS2_CEPFO</name>
<sequence>MNEESMKKFKAFSFLHSAGSDTLFPRIVYVSTAKETRDTLKEEFQGSDRTKAIHILYLRRDFANQRKKESESIKDFVSKIMKMVNQMMIYGEILKDKGVEEIILINLPEKFDSKITTMKNQEIYLCLL</sequence>
<evidence type="ECO:0000313" key="2">
    <source>
        <dbReference type="Proteomes" id="UP000187406"/>
    </source>
</evidence>
<dbReference type="AlphaFoldDB" id="A0A1Q3CXS2"/>
<organism evidence="1 2">
    <name type="scientific">Cephalotus follicularis</name>
    <name type="common">Albany pitcher plant</name>
    <dbReference type="NCBI Taxonomy" id="3775"/>
    <lineage>
        <taxon>Eukaryota</taxon>
        <taxon>Viridiplantae</taxon>
        <taxon>Streptophyta</taxon>
        <taxon>Embryophyta</taxon>
        <taxon>Tracheophyta</taxon>
        <taxon>Spermatophyta</taxon>
        <taxon>Magnoliopsida</taxon>
        <taxon>eudicotyledons</taxon>
        <taxon>Gunneridae</taxon>
        <taxon>Pentapetalae</taxon>
        <taxon>rosids</taxon>
        <taxon>fabids</taxon>
        <taxon>Oxalidales</taxon>
        <taxon>Cephalotaceae</taxon>
        <taxon>Cephalotus</taxon>
    </lineage>
</organism>
<gene>
    <name evidence="1" type="ORF">CFOL_v3_28310</name>
</gene>
<evidence type="ECO:0000313" key="1">
    <source>
        <dbReference type="EMBL" id="GAV84868.1"/>
    </source>
</evidence>
<proteinExistence type="predicted"/>
<dbReference type="OrthoDB" id="1745344at2759"/>